<evidence type="ECO:0000256" key="1">
    <source>
        <dbReference type="SAM" id="MobiDB-lite"/>
    </source>
</evidence>
<name>B0X9A1_CULQU</name>
<evidence type="ECO:0000313" key="3">
    <source>
        <dbReference type="EMBL" id="EDS43033.1"/>
    </source>
</evidence>
<feature type="compositionally biased region" description="Basic residues" evidence="1">
    <location>
        <begin position="154"/>
        <end position="163"/>
    </location>
</feature>
<dbReference type="eggNOG" id="KOG1631">
    <property type="taxonomic scope" value="Eukaryota"/>
</dbReference>
<reference evidence="4" key="2">
    <citation type="submission" date="2021-02" db="UniProtKB">
        <authorList>
            <consortium name="EnsemblMetazoa"/>
        </authorList>
    </citation>
    <scope>IDENTIFICATION</scope>
    <source>
        <strain evidence="4">JHB</strain>
    </source>
</reference>
<keyword evidence="2" id="KW-1133">Transmembrane helix</keyword>
<dbReference type="EMBL" id="DS232526">
    <property type="protein sequence ID" value="EDS43033.1"/>
    <property type="molecule type" value="Genomic_DNA"/>
</dbReference>
<dbReference type="STRING" id="7176.B0X9A1"/>
<feature type="region of interest" description="Disordered" evidence="1">
    <location>
        <begin position="136"/>
        <end position="185"/>
    </location>
</feature>
<dbReference type="HOGENOM" id="CLU_117817_0_0_1"/>
<dbReference type="EnsemblMetazoa" id="CPIJ016179-RA">
    <property type="protein sequence ID" value="CPIJ016179-PA"/>
    <property type="gene ID" value="CPIJ016179"/>
</dbReference>
<accession>B0X9A1</accession>
<sequence length="185" mass="20306">MRGVGWKEAGCLTHGRVQTCVIYVLLVLPSFLLTVDGGSRLKAHVAEDKLDAQVEGEDESNISAIGHPFGMNIAPIYRDASGNQFSEAVFKKIFSIIEVDFFKYVFLAAIVVLLLVVGQQFRDSYGKCKRSSAVRKTVEPETLTTRTSTTSGSPRRRSRRSKTTPRAQSIPQAKPSATKRAVGDD</sequence>
<reference evidence="3" key="1">
    <citation type="submission" date="2007-03" db="EMBL/GenBank/DDBJ databases">
        <title>Annotation of Culex pipiens quinquefasciatus.</title>
        <authorList>
            <consortium name="The Broad Institute Genome Sequencing Platform"/>
            <person name="Atkinson P.W."/>
            <person name="Hemingway J."/>
            <person name="Christensen B.M."/>
            <person name="Higgs S."/>
            <person name="Kodira C."/>
            <person name="Hannick L."/>
            <person name="Megy K."/>
            <person name="O'Leary S."/>
            <person name="Pearson M."/>
            <person name="Haas B.J."/>
            <person name="Mauceli E."/>
            <person name="Wortman J.R."/>
            <person name="Lee N.H."/>
            <person name="Guigo R."/>
            <person name="Stanke M."/>
            <person name="Alvarado L."/>
            <person name="Amedeo P."/>
            <person name="Antoine C.H."/>
            <person name="Arensburger P."/>
            <person name="Bidwell S.L."/>
            <person name="Crawford M."/>
            <person name="Camaro F."/>
            <person name="Devon K."/>
            <person name="Engels R."/>
            <person name="Hammond M."/>
            <person name="Howarth C."/>
            <person name="Koehrsen M."/>
            <person name="Lawson D."/>
            <person name="Montgomery P."/>
            <person name="Nene V."/>
            <person name="Nusbaum C."/>
            <person name="Puiu D."/>
            <person name="Romero-Severson J."/>
            <person name="Severson D.W."/>
            <person name="Shumway M."/>
            <person name="Sisk P."/>
            <person name="Stolte C."/>
            <person name="Zeng Q."/>
            <person name="Eisenstadt E."/>
            <person name="Fraser-Liggett C."/>
            <person name="Strausberg R."/>
            <person name="Galagan J."/>
            <person name="Birren B."/>
            <person name="Collins F.H."/>
        </authorList>
    </citation>
    <scope>NUCLEOTIDE SEQUENCE [LARGE SCALE GENOMIC DNA]</scope>
    <source>
        <strain evidence="3">JHB</strain>
    </source>
</reference>
<evidence type="ECO:0000313" key="4">
    <source>
        <dbReference type="EnsemblMetazoa" id="CPIJ016179-PA"/>
    </source>
</evidence>
<proteinExistence type="predicted"/>
<keyword evidence="2" id="KW-0812">Transmembrane</keyword>
<keyword evidence="2" id="KW-0472">Membrane</keyword>
<feature type="transmembrane region" description="Helical" evidence="2">
    <location>
        <begin position="101"/>
        <end position="121"/>
    </location>
</feature>
<dbReference type="AlphaFoldDB" id="B0X9A1"/>
<feature type="compositionally biased region" description="Low complexity" evidence="1">
    <location>
        <begin position="144"/>
        <end position="153"/>
    </location>
</feature>
<evidence type="ECO:0000313" key="5">
    <source>
        <dbReference type="Proteomes" id="UP000002320"/>
    </source>
</evidence>
<evidence type="ECO:0000256" key="2">
    <source>
        <dbReference type="SAM" id="Phobius"/>
    </source>
</evidence>
<gene>
    <name evidence="4" type="primary">6049467</name>
    <name evidence="3" type="ORF">CpipJ_CPIJ016179</name>
</gene>
<keyword evidence="5" id="KW-1185">Reference proteome</keyword>
<dbReference type="KEGG" id="cqu:CpipJ_CPIJ016179"/>
<organism>
    <name type="scientific">Culex quinquefasciatus</name>
    <name type="common">Southern house mosquito</name>
    <name type="synonym">Culex pungens</name>
    <dbReference type="NCBI Taxonomy" id="7176"/>
    <lineage>
        <taxon>Eukaryota</taxon>
        <taxon>Metazoa</taxon>
        <taxon>Ecdysozoa</taxon>
        <taxon>Arthropoda</taxon>
        <taxon>Hexapoda</taxon>
        <taxon>Insecta</taxon>
        <taxon>Pterygota</taxon>
        <taxon>Neoptera</taxon>
        <taxon>Endopterygota</taxon>
        <taxon>Diptera</taxon>
        <taxon>Nematocera</taxon>
        <taxon>Culicoidea</taxon>
        <taxon>Culicidae</taxon>
        <taxon>Culicinae</taxon>
        <taxon>Culicini</taxon>
        <taxon>Culex</taxon>
        <taxon>Culex</taxon>
    </lineage>
</organism>
<dbReference type="VEuPathDB" id="VectorBase:CPIJ016179"/>
<dbReference type="Proteomes" id="UP000002320">
    <property type="component" value="Unassembled WGS sequence"/>
</dbReference>
<feature type="transmembrane region" description="Helical" evidence="2">
    <location>
        <begin position="15"/>
        <end position="35"/>
    </location>
</feature>
<protein>
    <submittedName>
        <fullName evidence="3 4">Uncharacterized protein</fullName>
    </submittedName>
</protein>
<dbReference type="InParanoid" id="B0X9A1"/>